<evidence type="ECO:0000313" key="3">
    <source>
        <dbReference type="EMBL" id="KAH8009849.1"/>
    </source>
</evidence>
<dbReference type="EMBL" id="JABSTU010000011">
    <property type="protein sequence ID" value="KAH8009849.1"/>
    <property type="molecule type" value="Genomic_DNA"/>
</dbReference>
<feature type="compositionally biased region" description="Basic residues" evidence="2">
    <location>
        <begin position="19"/>
        <end position="28"/>
    </location>
</feature>
<accession>A0A9J6D705</accession>
<keyword evidence="4" id="KW-1185">Reference proteome</keyword>
<dbReference type="Proteomes" id="UP000821866">
    <property type="component" value="Chromosome 9"/>
</dbReference>
<reference evidence="3" key="1">
    <citation type="journal article" date="2020" name="Cell">
        <title>Large-Scale Comparative Analyses of Tick Genomes Elucidate Their Genetic Diversity and Vector Capacities.</title>
        <authorList>
            <consortium name="Tick Genome and Microbiome Consortium (TIGMIC)"/>
            <person name="Jia N."/>
            <person name="Wang J."/>
            <person name="Shi W."/>
            <person name="Du L."/>
            <person name="Sun Y."/>
            <person name="Zhan W."/>
            <person name="Jiang J.F."/>
            <person name="Wang Q."/>
            <person name="Zhang B."/>
            <person name="Ji P."/>
            <person name="Bell-Sakyi L."/>
            <person name="Cui X.M."/>
            <person name="Yuan T.T."/>
            <person name="Jiang B.G."/>
            <person name="Yang W.F."/>
            <person name="Lam T.T."/>
            <person name="Chang Q.C."/>
            <person name="Ding S.J."/>
            <person name="Wang X.J."/>
            <person name="Zhu J.G."/>
            <person name="Ruan X.D."/>
            <person name="Zhao L."/>
            <person name="Wei J.T."/>
            <person name="Ye R.Z."/>
            <person name="Que T.C."/>
            <person name="Du C.H."/>
            <person name="Zhou Y.H."/>
            <person name="Cheng J.X."/>
            <person name="Dai P.F."/>
            <person name="Guo W.B."/>
            <person name="Han X.H."/>
            <person name="Huang E.J."/>
            <person name="Li L.F."/>
            <person name="Wei W."/>
            <person name="Gao Y.C."/>
            <person name="Liu J.Z."/>
            <person name="Shao H.Z."/>
            <person name="Wang X."/>
            <person name="Wang C.C."/>
            <person name="Yang T.C."/>
            <person name="Huo Q.B."/>
            <person name="Li W."/>
            <person name="Chen H.Y."/>
            <person name="Chen S.E."/>
            <person name="Zhou L.G."/>
            <person name="Ni X.B."/>
            <person name="Tian J.H."/>
            <person name="Sheng Y."/>
            <person name="Liu T."/>
            <person name="Pan Y.S."/>
            <person name="Xia L.Y."/>
            <person name="Li J."/>
            <person name="Zhao F."/>
            <person name="Cao W.C."/>
        </authorList>
    </citation>
    <scope>NUCLEOTIDE SEQUENCE</scope>
    <source>
        <strain evidence="3">Rmic-2018</strain>
    </source>
</reference>
<feature type="region of interest" description="Disordered" evidence="2">
    <location>
        <begin position="1"/>
        <end position="28"/>
    </location>
</feature>
<dbReference type="VEuPathDB" id="VectorBase:LOC119178495"/>
<reference evidence="3" key="2">
    <citation type="submission" date="2021-09" db="EMBL/GenBank/DDBJ databases">
        <authorList>
            <person name="Jia N."/>
            <person name="Wang J."/>
            <person name="Shi W."/>
            <person name="Du L."/>
            <person name="Sun Y."/>
            <person name="Zhan W."/>
            <person name="Jiang J."/>
            <person name="Wang Q."/>
            <person name="Zhang B."/>
            <person name="Ji P."/>
            <person name="Sakyi L.B."/>
            <person name="Cui X."/>
            <person name="Yuan T."/>
            <person name="Jiang B."/>
            <person name="Yang W."/>
            <person name="Lam T.T.-Y."/>
            <person name="Chang Q."/>
            <person name="Ding S."/>
            <person name="Wang X."/>
            <person name="Zhu J."/>
            <person name="Ruan X."/>
            <person name="Zhao L."/>
            <person name="Wei J."/>
            <person name="Que T."/>
            <person name="Du C."/>
            <person name="Cheng J."/>
            <person name="Dai P."/>
            <person name="Han X."/>
            <person name="Huang E."/>
            <person name="Gao Y."/>
            <person name="Liu J."/>
            <person name="Shao H."/>
            <person name="Ye R."/>
            <person name="Li L."/>
            <person name="Wei W."/>
            <person name="Wang X."/>
            <person name="Wang C."/>
            <person name="Huo Q."/>
            <person name="Li W."/>
            <person name="Guo W."/>
            <person name="Chen H."/>
            <person name="Chen S."/>
            <person name="Zhou L."/>
            <person name="Zhou L."/>
            <person name="Ni X."/>
            <person name="Tian J."/>
            <person name="Zhou Y."/>
            <person name="Sheng Y."/>
            <person name="Liu T."/>
            <person name="Pan Y."/>
            <person name="Xia L."/>
            <person name="Li J."/>
            <person name="Zhao F."/>
            <person name="Cao W."/>
        </authorList>
    </citation>
    <scope>NUCLEOTIDE SEQUENCE</scope>
    <source>
        <strain evidence="3">Rmic-2018</strain>
        <tissue evidence="3">Larvae</tissue>
    </source>
</reference>
<evidence type="ECO:0000313" key="4">
    <source>
        <dbReference type="Proteomes" id="UP000821866"/>
    </source>
</evidence>
<feature type="compositionally biased region" description="Basic and acidic residues" evidence="2">
    <location>
        <begin position="190"/>
        <end position="208"/>
    </location>
</feature>
<feature type="coiled-coil region" evidence="1">
    <location>
        <begin position="112"/>
        <end position="179"/>
    </location>
</feature>
<evidence type="ECO:0000256" key="2">
    <source>
        <dbReference type="SAM" id="MobiDB-lite"/>
    </source>
</evidence>
<comment type="caution">
    <text evidence="3">The sequence shown here is derived from an EMBL/GenBank/DDBJ whole genome shotgun (WGS) entry which is preliminary data.</text>
</comment>
<name>A0A9J6D705_RHIMP</name>
<evidence type="ECO:0000256" key="1">
    <source>
        <dbReference type="SAM" id="Coils"/>
    </source>
</evidence>
<keyword evidence="1" id="KW-0175">Coiled coil</keyword>
<sequence>MNAVTKSQDDEAAYVQERKKTRNKRNKLRVIERRDTTVTPDKSESGIEVAHARDFERDKDAIEQHAKASTGMIALIDRVFDSLKKERDETVELAESIGSASLNSALDLSTAIRRLAEENATLQGEAESTQAEYEKLLSEEKARLEYTAEAVRTEYECTLQNLRKKLQETEAQHKRRVENACEPGTVPGRSEVEKRRAASAEARSEPVVDQRLPKAQDVKAGYEEDQRKLRRSLEIEHNLVAHSQKAQFGLAPMALKNAHKAQIVKMKKEHMSVMEQLAKKREQLE</sequence>
<proteinExistence type="predicted"/>
<gene>
    <name evidence="3" type="ORF">HPB51_020197</name>
</gene>
<feature type="region of interest" description="Disordered" evidence="2">
    <location>
        <begin position="182"/>
        <end position="208"/>
    </location>
</feature>
<protein>
    <submittedName>
        <fullName evidence="3">Uncharacterized protein</fullName>
    </submittedName>
</protein>
<dbReference type="AlphaFoldDB" id="A0A9J6D705"/>
<organism evidence="3 4">
    <name type="scientific">Rhipicephalus microplus</name>
    <name type="common">Cattle tick</name>
    <name type="synonym">Boophilus microplus</name>
    <dbReference type="NCBI Taxonomy" id="6941"/>
    <lineage>
        <taxon>Eukaryota</taxon>
        <taxon>Metazoa</taxon>
        <taxon>Ecdysozoa</taxon>
        <taxon>Arthropoda</taxon>
        <taxon>Chelicerata</taxon>
        <taxon>Arachnida</taxon>
        <taxon>Acari</taxon>
        <taxon>Parasitiformes</taxon>
        <taxon>Ixodida</taxon>
        <taxon>Ixodoidea</taxon>
        <taxon>Ixodidae</taxon>
        <taxon>Rhipicephalinae</taxon>
        <taxon>Rhipicephalus</taxon>
        <taxon>Boophilus</taxon>
    </lineage>
</organism>